<reference evidence="3" key="1">
    <citation type="journal article" date="2019" name="Int. J. Syst. Evol. Microbiol.">
        <title>The Global Catalogue of Microorganisms (GCM) 10K type strain sequencing project: providing services to taxonomists for standard genome sequencing and annotation.</title>
        <authorList>
            <consortium name="The Broad Institute Genomics Platform"/>
            <consortium name="The Broad Institute Genome Sequencing Center for Infectious Disease"/>
            <person name="Wu L."/>
            <person name="Ma J."/>
        </authorList>
    </citation>
    <scope>NUCLEOTIDE SEQUENCE [LARGE SCALE GENOMIC DNA]</scope>
    <source>
        <strain evidence="3">CCUG 49339</strain>
    </source>
</reference>
<evidence type="ECO:0008006" key="4">
    <source>
        <dbReference type="Google" id="ProtNLM"/>
    </source>
</evidence>
<organism evidence="2 3">
    <name type="scientific">Bacillus salitolerans</name>
    <dbReference type="NCBI Taxonomy" id="1437434"/>
    <lineage>
        <taxon>Bacteria</taxon>
        <taxon>Bacillati</taxon>
        <taxon>Bacillota</taxon>
        <taxon>Bacilli</taxon>
        <taxon>Bacillales</taxon>
        <taxon>Bacillaceae</taxon>
        <taxon>Bacillus</taxon>
    </lineage>
</organism>
<dbReference type="EMBL" id="JBHUEM010000055">
    <property type="protein sequence ID" value="MFD1739480.1"/>
    <property type="molecule type" value="Genomic_DNA"/>
</dbReference>
<keyword evidence="1" id="KW-1133">Transmembrane helix</keyword>
<evidence type="ECO:0000313" key="3">
    <source>
        <dbReference type="Proteomes" id="UP001597214"/>
    </source>
</evidence>
<name>A0ABW4LZA8_9BACI</name>
<protein>
    <recommendedName>
        <fullName evidence="4">ATP-dependent Lon protease</fullName>
    </recommendedName>
</protein>
<feature type="transmembrane region" description="Helical" evidence="1">
    <location>
        <begin position="12"/>
        <end position="38"/>
    </location>
</feature>
<keyword evidence="1" id="KW-0812">Transmembrane</keyword>
<keyword evidence="1" id="KW-0472">Membrane</keyword>
<evidence type="ECO:0000313" key="2">
    <source>
        <dbReference type="EMBL" id="MFD1739480.1"/>
    </source>
</evidence>
<proteinExistence type="predicted"/>
<gene>
    <name evidence="2" type="ORF">ACFSCX_23645</name>
</gene>
<accession>A0ABW4LZA8</accession>
<keyword evidence="3" id="KW-1185">Reference proteome</keyword>
<comment type="caution">
    <text evidence="2">The sequence shown here is derived from an EMBL/GenBank/DDBJ whole genome shotgun (WGS) entry which is preliminary data.</text>
</comment>
<dbReference type="Proteomes" id="UP001597214">
    <property type="component" value="Unassembled WGS sequence"/>
</dbReference>
<dbReference type="RefSeq" id="WP_377930722.1">
    <property type="nucleotide sequence ID" value="NZ_JBHUEM010000055.1"/>
</dbReference>
<sequence>MYLLLSIILSTLLGYLLIVIHPLVGGVIAFGIIAGVLFRGLYLLNSINNRLVKSYPKTDKVQDAYEQYLSEKEKGSS</sequence>
<evidence type="ECO:0000256" key="1">
    <source>
        <dbReference type="SAM" id="Phobius"/>
    </source>
</evidence>